<evidence type="ECO:0000313" key="4">
    <source>
        <dbReference type="Proteomes" id="UP000502179"/>
    </source>
</evidence>
<dbReference type="PANTHER" id="PTHR44591:SF23">
    <property type="entry name" value="CHEY SUBFAMILY"/>
    <property type="match status" value="1"/>
</dbReference>
<dbReference type="Gene3D" id="3.40.50.2300">
    <property type="match status" value="1"/>
</dbReference>
<dbReference type="Pfam" id="PF00072">
    <property type="entry name" value="Response_reg"/>
    <property type="match status" value="1"/>
</dbReference>
<dbReference type="InterPro" id="IPR011006">
    <property type="entry name" value="CheY-like_superfamily"/>
</dbReference>
<keyword evidence="1" id="KW-0597">Phosphoprotein</keyword>
<evidence type="ECO:0000256" key="1">
    <source>
        <dbReference type="ARBA" id="ARBA00022553"/>
    </source>
</evidence>
<evidence type="ECO:0000256" key="2">
    <source>
        <dbReference type="PROSITE-ProRule" id="PRU00169"/>
    </source>
</evidence>
<dbReference type="KEGG" id="tav:G4V39_06125"/>
<dbReference type="GO" id="GO:0000160">
    <property type="term" value="P:phosphorelay signal transduction system"/>
    <property type="evidence" value="ECO:0007669"/>
    <property type="project" value="InterPro"/>
</dbReference>
<comment type="caution">
    <text evidence="2">Lacks conserved residue(s) required for the propagation of feature annotation.</text>
</comment>
<keyword evidence="4" id="KW-1185">Reference proteome</keyword>
<dbReference type="InterPro" id="IPR050595">
    <property type="entry name" value="Bact_response_regulator"/>
</dbReference>
<dbReference type="InterPro" id="IPR001789">
    <property type="entry name" value="Sig_transdc_resp-reg_receiver"/>
</dbReference>
<dbReference type="AlphaFoldDB" id="A0A6G7PW02"/>
<accession>A0A6G7PW02</accession>
<dbReference type="Proteomes" id="UP000502179">
    <property type="component" value="Chromosome"/>
</dbReference>
<organism evidence="3 4">
    <name type="scientific">Thermosulfuriphilus ammonigenes</name>
    <dbReference type="NCBI Taxonomy" id="1936021"/>
    <lineage>
        <taxon>Bacteria</taxon>
        <taxon>Pseudomonadati</taxon>
        <taxon>Thermodesulfobacteriota</taxon>
        <taxon>Thermodesulfobacteria</taxon>
        <taxon>Thermodesulfobacteriales</taxon>
        <taxon>Thermodesulfobacteriaceae</taxon>
        <taxon>Thermosulfuriphilus</taxon>
    </lineage>
</organism>
<name>A0A6G7PW02_9BACT</name>
<protein>
    <submittedName>
        <fullName evidence="3">Response regulator</fullName>
    </submittedName>
</protein>
<dbReference type="SUPFAM" id="SSF52172">
    <property type="entry name" value="CheY-like"/>
    <property type="match status" value="1"/>
</dbReference>
<dbReference type="PANTHER" id="PTHR44591">
    <property type="entry name" value="STRESS RESPONSE REGULATOR PROTEIN 1"/>
    <property type="match status" value="1"/>
</dbReference>
<sequence length="126" mass="13742">MTKVLVATEADWSRARLRDILEELGCEVIEAGDGQEALDLAVAKKPALIVLSQRLPLIDGLSLAVLLKGAAETKNIPVLAICDLDLKTRNQARAAGCDQCLALSLDRAEILAQLRKFLISLERRPR</sequence>
<dbReference type="PROSITE" id="PS50110">
    <property type="entry name" value="RESPONSE_REGULATORY"/>
    <property type="match status" value="1"/>
</dbReference>
<reference evidence="3 4" key="1">
    <citation type="submission" date="2020-02" db="EMBL/GenBank/DDBJ databases">
        <title>Genome analysis of Thermosulfuriphilus ammonigenes ST65T, an anaerobic thermophilic chemolithoautotrophic bacterium isolated from a deep-sea hydrothermal vent.</title>
        <authorList>
            <person name="Slobodkina G."/>
            <person name="Allioux M."/>
            <person name="Merkel A."/>
            <person name="Alain K."/>
            <person name="Jebbar M."/>
            <person name="Slobodkin A."/>
        </authorList>
    </citation>
    <scope>NUCLEOTIDE SEQUENCE [LARGE SCALE GENOMIC DNA]</scope>
    <source>
        <strain evidence="3 4">ST65</strain>
    </source>
</reference>
<gene>
    <name evidence="3" type="ORF">G4V39_06125</name>
</gene>
<proteinExistence type="predicted"/>
<dbReference type="SMART" id="SM00448">
    <property type="entry name" value="REC"/>
    <property type="match status" value="1"/>
</dbReference>
<dbReference type="EMBL" id="CP048877">
    <property type="protein sequence ID" value="QIJ71864.1"/>
    <property type="molecule type" value="Genomic_DNA"/>
</dbReference>
<dbReference type="RefSeq" id="WP_166032082.1">
    <property type="nucleotide sequence ID" value="NZ_CP048877.1"/>
</dbReference>
<evidence type="ECO:0000313" key="3">
    <source>
        <dbReference type="EMBL" id="QIJ71864.1"/>
    </source>
</evidence>